<keyword evidence="11" id="KW-1185">Reference proteome</keyword>
<dbReference type="Pfam" id="PF08911">
    <property type="entry name" value="NUP50"/>
    <property type="match status" value="1"/>
</dbReference>
<accession>A0A9P4U298</accession>
<feature type="compositionally biased region" description="Polar residues" evidence="8">
    <location>
        <begin position="1079"/>
        <end position="1089"/>
    </location>
</feature>
<feature type="compositionally biased region" description="Polar residues" evidence="8">
    <location>
        <begin position="371"/>
        <end position="393"/>
    </location>
</feature>
<feature type="region of interest" description="Disordered" evidence="8">
    <location>
        <begin position="634"/>
        <end position="1007"/>
    </location>
</feature>
<feature type="compositionally biased region" description="Polar residues" evidence="8">
    <location>
        <begin position="272"/>
        <end position="283"/>
    </location>
</feature>
<evidence type="ECO:0000256" key="7">
    <source>
        <dbReference type="ARBA" id="ARBA00023242"/>
    </source>
</evidence>
<feature type="compositionally biased region" description="Low complexity" evidence="8">
    <location>
        <begin position="687"/>
        <end position="699"/>
    </location>
</feature>
<feature type="compositionally biased region" description="Low complexity" evidence="8">
    <location>
        <begin position="711"/>
        <end position="752"/>
    </location>
</feature>
<name>A0A9P4U298_9PEZI</name>
<dbReference type="PANTHER" id="PTHR38697:SF1">
    <property type="entry name" value="NUCLEAR PORE COMPLEX PROTEIN SIMILAR TO S. CEREVISIAE NUP2 (EUROFUNG)"/>
    <property type="match status" value="1"/>
</dbReference>
<keyword evidence="5" id="KW-0811">Translocation</keyword>
<sequence>MASKRGAGDYLTKDGPAGDDMQNGEPASRATAAQLANRKIKTAKGRRLGAAARTNSSGLSAPPVFNLGAQPVQQPSQSTGFGGFGGGQTQGGLFGTPASSFPPTNGASMNGTGTPNASFPAFGSGAGGSGFNFAAPQTISNPFSNPSAPTNGASNGGINFGFGQPAAATPTNNGNSIFSFGQNNQTSQRSAPPAAVPSFGGFGGSSIFSKPAETPAAAPIFGGFGTPSNNGVPVPSFGTPAPVDDVMSTSPDNSPHKAPAPPNINKGLLPLPSTTAGFMSPTVTAKAPAEGENDKPHIEDVAAETPKPANPFAKIVRPPPEARKPDDTQKQTEKSQTSQSNKSSPFQFQSGPSSLGFGSSIFQPSPSKSSTIAAPSTIAPSPSIATTPQQSQDETPKAAPSFPPASNIFGQTTASSFTPKPSQAASSTTPAAASNPFASLLPSKPAPSAPSFTTSKPAPSAPSFTPKPAPPTNFFASSSTLTPMAVPSLTPGSGGPSNASSGSEETTSPCLFAKHITGVRSPYITEEWMADLMREDDIAVPPPEKDFTHEETRYYYQKAKQVRLNNTYHDLLQQVLANPKFNHLNLSPLMLNYVHVFELIMGEPIKGPLTDLIRAHGAIEGERLYDEERGRIGLNGTSKRKADSHAPAQDSSATQSKKSRLDHANEQSEPEPSIASDTAKKFSDYLSSPSKPAASQPPANGTTSNAPNFFPSSAIKPVSASSSAPESIGAPSAFKPPTFAAAPPGGFLAQFGQTAAKTAEIEKQKRKDAEFDSESDNEEEWERKDAEKQAAKKKELLEAAAAIKPPVFGSSKSTSLAPPSTNGGFSTSRSVSPAPSASGSVFDAPRIQSGAATPKNIFSHLSEAGSDADGSGKGDADDEDEETSEDDGEDNATSGKPASNGGRYGPFSDDDSAPSDEPTGRSLFDRISRDQVPSSNNGNSLFNRISKDDKSDRTPLSTTEGNQTSLFNFTKTSAGDQTWKPDSPIKFGASTTDKSAAPSHSIFSAPGATNSSSLFAPSASGNVGSSLFGFPPSTPAKFPATESTTPATTKPFSFSAFTSQASPTPKASGTSIFAGLGSKPSTTSGSSLFPPSATPSRAPTPGVSDISGTESPAADAEDTTPDEPSRDLVNIEKDFNEDDVLFRFDKVKASKLVSSTDGEGKSTKSWTTQGVGPIAVLQQKGTNRVRLLIKGHPRGNVVLHTFLFNKAVFEQIKTKARFIVLGEGGPENWAISFGDEGLAAEFCEACEAGKGFNN</sequence>
<feature type="region of interest" description="Disordered" evidence="8">
    <location>
        <begin position="1033"/>
        <end position="1131"/>
    </location>
</feature>
<feature type="compositionally biased region" description="Basic and acidic residues" evidence="8">
    <location>
        <begin position="320"/>
        <end position="333"/>
    </location>
</feature>
<feature type="compositionally biased region" description="Acidic residues" evidence="8">
    <location>
        <begin position="771"/>
        <end position="780"/>
    </location>
</feature>
<dbReference type="InterPro" id="IPR015007">
    <property type="entry name" value="NUP2/50/61"/>
</dbReference>
<reference evidence="10" key="1">
    <citation type="journal article" date="2020" name="Stud. Mycol.">
        <title>101 Dothideomycetes genomes: a test case for predicting lifestyles and emergence of pathogens.</title>
        <authorList>
            <person name="Haridas S."/>
            <person name="Albert R."/>
            <person name="Binder M."/>
            <person name="Bloem J."/>
            <person name="Labutti K."/>
            <person name="Salamov A."/>
            <person name="Andreopoulos B."/>
            <person name="Baker S."/>
            <person name="Barry K."/>
            <person name="Bills G."/>
            <person name="Bluhm B."/>
            <person name="Cannon C."/>
            <person name="Castanera R."/>
            <person name="Culley D."/>
            <person name="Daum C."/>
            <person name="Ezra D."/>
            <person name="Gonzalez J."/>
            <person name="Henrissat B."/>
            <person name="Kuo A."/>
            <person name="Liang C."/>
            <person name="Lipzen A."/>
            <person name="Lutzoni F."/>
            <person name="Magnuson J."/>
            <person name="Mondo S."/>
            <person name="Nolan M."/>
            <person name="Ohm R."/>
            <person name="Pangilinan J."/>
            <person name="Park H.-J."/>
            <person name="Ramirez L."/>
            <person name="Alfaro M."/>
            <person name="Sun H."/>
            <person name="Tritt A."/>
            <person name="Yoshinaga Y."/>
            <person name="Zwiers L.-H."/>
            <person name="Turgeon B."/>
            <person name="Goodwin S."/>
            <person name="Spatafora J."/>
            <person name="Crous P."/>
            <person name="Grigoriev I."/>
        </authorList>
    </citation>
    <scope>NUCLEOTIDE SEQUENCE</scope>
    <source>
        <strain evidence="10">CBS 130266</strain>
    </source>
</reference>
<feature type="compositionally biased region" description="Polar residues" evidence="8">
    <location>
        <begin position="408"/>
        <end position="417"/>
    </location>
</feature>
<feature type="compositionally biased region" description="Basic residues" evidence="8">
    <location>
        <begin position="38"/>
        <end position="47"/>
    </location>
</feature>
<evidence type="ECO:0000313" key="10">
    <source>
        <dbReference type="EMBL" id="KAF2435544.1"/>
    </source>
</evidence>
<dbReference type="Gene3D" id="2.30.29.30">
    <property type="entry name" value="Pleckstrin-homology domain (PH domain)/Phosphotyrosine-binding domain (PTB)"/>
    <property type="match status" value="1"/>
</dbReference>
<feature type="region of interest" description="Disordered" evidence="8">
    <location>
        <begin position="1"/>
        <end position="76"/>
    </location>
</feature>
<evidence type="ECO:0000313" key="11">
    <source>
        <dbReference type="Proteomes" id="UP000800235"/>
    </source>
</evidence>
<dbReference type="InterPro" id="IPR000156">
    <property type="entry name" value="Ran_bind_dom"/>
</dbReference>
<keyword evidence="6" id="KW-0906">Nuclear pore complex</keyword>
<protein>
    <recommendedName>
        <fullName evidence="9">RanBD1 domain-containing protein</fullName>
    </recommendedName>
</protein>
<evidence type="ECO:0000256" key="4">
    <source>
        <dbReference type="ARBA" id="ARBA00022927"/>
    </source>
</evidence>
<dbReference type="PANTHER" id="PTHR38697">
    <property type="entry name" value="NUCLEAR PORE COMPLEX PROTEIN SIMILAR TO S. CEREVISIAE NUP2 (EUROFUNG)"/>
    <property type="match status" value="1"/>
</dbReference>
<keyword evidence="7" id="KW-0539">Nucleus</keyword>
<dbReference type="SUPFAM" id="SSF50729">
    <property type="entry name" value="PH domain-like"/>
    <property type="match status" value="1"/>
</dbReference>
<comment type="caution">
    <text evidence="10">The sequence shown here is derived from an EMBL/GenBank/DDBJ whole genome shotgun (WGS) entry which is preliminary data.</text>
</comment>
<evidence type="ECO:0000256" key="6">
    <source>
        <dbReference type="ARBA" id="ARBA00023132"/>
    </source>
</evidence>
<evidence type="ECO:0000256" key="2">
    <source>
        <dbReference type="ARBA" id="ARBA00022448"/>
    </source>
</evidence>
<feature type="compositionally biased region" description="Polar residues" evidence="8">
    <location>
        <begin position="954"/>
        <end position="976"/>
    </location>
</feature>
<dbReference type="InterPro" id="IPR011993">
    <property type="entry name" value="PH-like_dom_sf"/>
</dbReference>
<evidence type="ECO:0000259" key="9">
    <source>
        <dbReference type="PROSITE" id="PS50196"/>
    </source>
</evidence>
<evidence type="ECO:0000256" key="5">
    <source>
        <dbReference type="ARBA" id="ARBA00023010"/>
    </source>
</evidence>
<proteinExistence type="predicted"/>
<feature type="compositionally biased region" description="Low complexity" evidence="8">
    <location>
        <begin position="449"/>
        <end position="464"/>
    </location>
</feature>
<feature type="compositionally biased region" description="Low complexity" evidence="8">
    <location>
        <begin position="334"/>
        <end position="370"/>
    </location>
</feature>
<dbReference type="OrthoDB" id="10265837at2759"/>
<dbReference type="EMBL" id="MU007013">
    <property type="protein sequence ID" value="KAF2435544.1"/>
    <property type="molecule type" value="Genomic_DNA"/>
</dbReference>
<feature type="compositionally biased region" description="Low complexity" evidence="8">
    <location>
        <begin position="826"/>
        <end position="841"/>
    </location>
</feature>
<gene>
    <name evidence="10" type="ORF">EJ08DRAFT_675339</name>
</gene>
<dbReference type="GO" id="GO:0005643">
    <property type="term" value="C:nuclear pore"/>
    <property type="evidence" value="ECO:0007669"/>
    <property type="project" value="UniProtKB-SubCell"/>
</dbReference>
<feature type="compositionally biased region" description="Low complexity" evidence="8">
    <location>
        <begin position="1090"/>
        <end position="1101"/>
    </location>
</feature>
<dbReference type="GO" id="GO:0015031">
    <property type="term" value="P:protein transport"/>
    <property type="evidence" value="ECO:0007669"/>
    <property type="project" value="UniProtKB-KW"/>
</dbReference>
<dbReference type="InterPro" id="IPR053074">
    <property type="entry name" value="NPC_Nucleoporin"/>
</dbReference>
<comment type="subcellular location">
    <subcellularLocation>
        <location evidence="1">Nucleus</location>
        <location evidence="1">Nuclear pore complex</location>
    </subcellularLocation>
</comment>
<dbReference type="GO" id="GO:0051028">
    <property type="term" value="P:mRNA transport"/>
    <property type="evidence" value="ECO:0007669"/>
    <property type="project" value="UniProtKB-KW"/>
</dbReference>
<evidence type="ECO:0000256" key="1">
    <source>
        <dbReference type="ARBA" id="ARBA00004567"/>
    </source>
</evidence>
<feature type="domain" description="RanBD1" evidence="9">
    <location>
        <begin position="1135"/>
        <end position="1247"/>
    </location>
</feature>
<evidence type="ECO:0000256" key="3">
    <source>
        <dbReference type="ARBA" id="ARBA00022816"/>
    </source>
</evidence>
<feature type="compositionally biased region" description="Basic and acidic residues" evidence="8">
    <location>
        <begin position="759"/>
        <end position="770"/>
    </location>
</feature>
<feature type="compositionally biased region" description="Polar residues" evidence="8">
    <location>
        <begin position="931"/>
        <end position="943"/>
    </location>
</feature>
<dbReference type="PROSITE" id="PS50196">
    <property type="entry name" value="RANBD1"/>
    <property type="match status" value="1"/>
</dbReference>
<keyword evidence="3" id="KW-0509">mRNA transport</keyword>
<feature type="compositionally biased region" description="Polar residues" evidence="8">
    <location>
        <begin position="1041"/>
        <end position="1071"/>
    </location>
</feature>
<feature type="compositionally biased region" description="Low complexity" evidence="8">
    <location>
        <begin position="418"/>
        <end position="443"/>
    </location>
</feature>
<evidence type="ECO:0000256" key="8">
    <source>
        <dbReference type="SAM" id="MobiDB-lite"/>
    </source>
</evidence>
<feature type="region of interest" description="Disordered" evidence="8">
    <location>
        <begin position="237"/>
        <end position="506"/>
    </location>
</feature>
<feature type="compositionally biased region" description="Polar residues" evidence="8">
    <location>
        <begin position="810"/>
        <end position="825"/>
    </location>
</feature>
<dbReference type="AlphaFoldDB" id="A0A9P4U298"/>
<feature type="compositionally biased region" description="Acidic residues" evidence="8">
    <location>
        <begin position="876"/>
        <end position="890"/>
    </location>
</feature>
<organism evidence="10 11">
    <name type="scientific">Tothia fuscella</name>
    <dbReference type="NCBI Taxonomy" id="1048955"/>
    <lineage>
        <taxon>Eukaryota</taxon>
        <taxon>Fungi</taxon>
        <taxon>Dikarya</taxon>
        <taxon>Ascomycota</taxon>
        <taxon>Pezizomycotina</taxon>
        <taxon>Dothideomycetes</taxon>
        <taxon>Pleosporomycetidae</taxon>
        <taxon>Venturiales</taxon>
        <taxon>Cylindrosympodiaceae</taxon>
        <taxon>Tothia</taxon>
    </lineage>
</organism>
<dbReference type="Proteomes" id="UP000800235">
    <property type="component" value="Unassembled WGS sequence"/>
</dbReference>
<feature type="compositionally biased region" description="Basic and acidic residues" evidence="8">
    <location>
        <begin position="781"/>
        <end position="797"/>
    </location>
</feature>
<keyword evidence="4" id="KW-0653">Protein transport</keyword>
<keyword evidence="2" id="KW-0813">Transport</keyword>